<keyword evidence="4" id="KW-1185">Reference proteome</keyword>
<feature type="domain" description="CYTH" evidence="1">
    <location>
        <begin position="4"/>
        <end position="198"/>
    </location>
</feature>
<dbReference type="Gene3D" id="1.40.20.10">
    <property type="entry name" value="CHAD domain"/>
    <property type="match status" value="1"/>
</dbReference>
<dbReference type="SUPFAM" id="SSF55154">
    <property type="entry name" value="CYTH-like phosphatases"/>
    <property type="match status" value="1"/>
</dbReference>
<dbReference type="PROSITE" id="PS51708">
    <property type="entry name" value="CHAD"/>
    <property type="match status" value="1"/>
</dbReference>
<dbReference type="InterPro" id="IPR038186">
    <property type="entry name" value="CHAD_dom_sf"/>
</dbReference>
<dbReference type="GO" id="GO:0050355">
    <property type="term" value="F:inorganic triphosphate phosphatase activity"/>
    <property type="evidence" value="ECO:0007669"/>
    <property type="project" value="InterPro"/>
</dbReference>
<dbReference type="PROSITE" id="PS51707">
    <property type="entry name" value="CYTH"/>
    <property type="match status" value="1"/>
</dbReference>
<dbReference type="InterPro" id="IPR023577">
    <property type="entry name" value="CYTH_domain"/>
</dbReference>
<reference evidence="3 4" key="1">
    <citation type="journal article" date="2015" name="G3 (Bethesda)">
        <title>Insights into Ongoing Evolution of the Hexachlorocyclohexane Catabolic Pathway from Comparative Genomics of Ten Sphingomonadaceae Strains.</title>
        <authorList>
            <person name="Pearce S.L."/>
            <person name="Oakeshott J.G."/>
            <person name="Pandey G."/>
        </authorList>
    </citation>
    <scope>NUCLEOTIDE SEQUENCE [LARGE SCALE GENOMIC DNA]</scope>
    <source>
        <strain evidence="3 4">LL01</strain>
    </source>
</reference>
<keyword evidence="3" id="KW-0808">Transferase</keyword>
<sequence>MDLQPEVELKLDLSLEAAEMFARWPSLPAESQTAALHAIYFDTPDHQLGKRGMSLRIRQSGRRRVQTVKADGRDGAGLFARDEWETPVRGDAPVLDDRTPVAALLGAAVAEVDRLFTVDVQRRTWTVTRDGATIELVLDRGAVLAAGREQAICEIELELKAGDPVALFALARRIDADIALRPGVLSKAERGYRLTEALPAAIKAEKVALDPSMSVRQTFLRIAASCLRHYRLNEALLLDHYTPEALHQARVAIRRLRSALKLFKPVLRAADASRFQGELRWLAAVLGEARDLDVLIPRVVDDSARARLEAAQATAHQRVLQWLESARVRTLLIDLVEWTALGAGLKMKADRSAVPFAVTRLRKLRKRIAMGGKHLAQLNDEARHAVRKDAKKLRYGAEFFAGLFGGKRKRIRRKKAFLGKLEAMQDMLGTLNDLATTPAILVRYGLPVDVAAGKVEKGDLLTAAAQAHEALVDARRFWT</sequence>
<dbReference type="GO" id="GO:0046872">
    <property type="term" value="F:metal ion binding"/>
    <property type="evidence" value="ECO:0007669"/>
    <property type="project" value="TreeGrafter"/>
</dbReference>
<dbReference type="InterPro" id="IPR039013">
    <property type="entry name" value="YgiF"/>
</dbReference>
<feature type="domain" description="CHAD" evidence="2">
    <location>
        <begin position="212"/>
        <end position="476"/>
    </location>
</feature>
<dbReference type="EMBL" id="JACT01000001">
    <property type="protein sequence ID" value="KMS58071.1"/>
    <property type="molecule type" value="Genomic_DNA"/>
</dbReference>
<dbReference type="SMART" id="SM00880">
    <property type="entry name" value="CHAD"/>
    <property type="match status" value="1"/>
</dbReference>
<dbReference type="InterPro" id="IPR033469">
    <property type="entry name" value="CYTH-like_dom_sf"/>
</dbReference>
<evidence type="ECO:0000313" key="3">
    <source>
        <dbReference type="EMBL" id="KMS58071.1"/>
    </source>
</evidence>
<accession>A0A0J7Y2C8</accession>
<dbReference type="InterPro" id="IPR007899">
    <property type="entry name" value="CHAD_dom"/>
</dbReference>
<dbReference type="Pfam" id="PF01928">
    <property type="entry name" value="CYTH"/>
    <property type="match status" value="1"/>
</dbReference>
<name>A0A0J7Y2C8_9SPHN</name>
<dbReference type="SMART" id="SM01118">
    <property type="entry name" value="CYTH"/>
    <property type="match status" value="1"/>
</dbReference>
<organism evidence="3 4">
    <name type="scientific">Sphingobium cupriresistens LL01</name>
    <dbReference type="NCBI Taxonomy" id="1420583"/>
    <lineage>
        <taxon>Bacteria</taxon>
        <taxon>Pseudomonadati</taxon>
        <taxon>Pseudomonadota</taxon>
        <taxon>Alphaproteobacteria</taxon>
        <taxon>Sphingomonadales</taxon>
        <taxon>Sphingomonadaceae</taxon>
        <taxon>Sphingobium</taxon>
    </lineage>
</organism>
<comment type="caution">
    <text evidence="3">The sequence shown here is derived from an EMBL/GenBank/DDBJ whole genome shotgun (WGS) entry which is preliminary data.</text>
</comment>
<dbReference type="STRING" id="1420583.V473_07895"/>
<proteinExistence type="predicted"/>
<dbReference type="CDD" id="cd07756">
    <property type="entry name" value="CYTH-like_Pase_CHAD"/>
    <property type="match status" value="1"/>
</dbReference>
<dbReference type="PATRIC" id="fig|1420583.3.peg.1586"/>
<dbReference type="PANTHER" id="PTHR39569:SF1">
    <property type="entry name" value="INORGANIC TRIPHOSPHATASE"/>
    <property type="match status" value="1"/>
</dbReference>
<dbReference type="PANTHER" id="PTHR39569">
    <property type="entry name" value="INORGANIC TRIPHOSPHATASE"/>
    <property type="match status" value="1"/>
</dbReference>
<evidence type="ECO:0000313" key="4">
    <source>
        <dbReference type="Proteomes" id="UP000052232"/>
    </source>
</evidence>
<gene>
    <name evidence="3" type="ORF">V473_07895</name>
</gene>
<dbReference type="RefSeq" id="WP_066602181.1">
    <property type="nucleotide sequence ID" value="NZ_KQ130434.1"/>
</dbReference>
<dbReference type="Proteomes" id="UP000052232">
    <property type="component" value="Unassembled WGS sequence"/>
</dbReference>
<evidence type="ECO:0000259" key="2">
    <source>
        <dbReference type="PROSITE" id="PS51708"/>
    </source>
</evidence>
<dbReference type="Gene3D" id="2.40.320.10">
    <property type="entry name" value="Hypothetical Protein Pfu-838710-001"/>
    <property type="match status" value="1"/>
</dbReference>
<dbReference type="AlphaFoldDB" id="A0A0J7Y2C8"/>
<protein>
    <submittedName>
        <fullName evidence="3">Ceramide glucosyltransferase</fullName>
    </submittedName>
</protein>
<dbReference type="GO" id="GO:0016740">
    <property type="term" value="F:transferase activity"/>
    <property type="evidence" value="ECO:0007669"/>
    <property type="project" value="UniProtKB-KW"/>
</dbReference>
<dbReference type="Pfam" id="PF05235">
    <property type="entry name" value="CHAD"/>
    <property type="match status" value="1"/>
</dbReference>
<evidence type="ECO:0000259" key="1">
    <source>
        <dbReference type="PROSITE" id="PS51707"/>
    </source>
</evidence>